<dbReference type="Proteomes" id="UP000822688">
    <property type="component" value="Chromosome 10"/>
</dbReference>
<dbReference type="EMBL" id="CM026431">
    <property type="protein sequence ID" value="KAG0560022.1"/>
    <property type="molecule type" value="Genomic_DNA"/>
</dbReference>
<feature type="compositionally biased region" description="Polar residues" evidence="1">
    <location>
        <begin position="70"/>
        <end position="83"/>
    </location>
</feature>
<feature type="region of interest" description="Disordered" evidence="1">
    <location>
        <begin position="69"/>
        <end position="99"/>
    </location>
</feature>
<evidence type="ECO:0000313" key="2">
    <source>
        <dbReference type="EMBL" id="KAG0560022.1"/>
    </source>
</evidence>
<evidence type="ECO:0000256" key="1">
    <source>
        <dbReference type="SAM" id="MobiDB-lite"/>
    </source>
</evidence>
<organism evidence="2 3">
    <name type="scientific">Ceratodon purpureus</name>
    <name type="common">Fire moss</name>
    <name type="synonym">Dicranum purpureum</name>
    <dbReference type="NCBI Taxonomy" id="3225"/>
    <lineage>
        <taxon>Eukaryota</taxon>
        <taxon>Viridiplantae</taxon>
        <taxon>Streptophyta</taxon>
        <taxon>Embryophyta</taxon>
        <taxon>Bryophyta</taxon>
        <taxon>Bryophytina</taxon>
        <taxon>Bryopsida</taxon>
        <taxon>Dicranidae</taxon>
        <taxon>Pseudoditrichales</taxon>
        <taxon>Ditrichaceae</taxon>
        <taxon>Ceratodon</taxon>
    </lineage>
</organism>
<evidence type="ECO:0000313" key="3">
    <source>
        <dbReference type="Proteomes" id="UP000822688"/>
    </source>
</evidence>
<dbReference type="AlphaFoldDB" id="A0A8T0GSS8"/>
<gene>
    <name evidence="2" type="ORF">KC19_10G148100</name>
</gene>
<keyword evidence="3" id="KW-1185">Reference proteome</keyword>
<accession>A0A8T0GSS8</accession>
<proteinExistence type="predicted"/>
<protein>
    <submittedName>
        <fullName evidence="2">Uncharacterized protein</fullName>
    </submittedName>
</protein>
<comment type="caution">
    <text evidence="2">The sequence shown here is derived from an EMBL/GenBank/DDBJ whole genome shotgun (WGS) entry which is preliminary data.</text>
</comment>
<sequence length="99" mass="10963">MKETKSFEYTMPAQNFKRSPLQKTLNLKRHGLTLQMSTADCTKTYSTTATHKTIALLANKNQAKFCPISNPLTTNASKCQNGRANPPPKPPTKTKPNQA</sequence>
<name>A0A8T0GSS8_CERPU</name>
<reference evidence="2" key="1">
    <citation type="submission" date="2020-06" db="EMBL/GenBank/DDBJ databases">
        <title>WGS assembly of Ceratodon purpureus strain R40.</title>
        <authorList>
            <person name="Carey S.B."/>
            <person name="Jenkins J."/>
            <person name="Shu S."/>
            <person name="Lovell J.T."/>
            <person name="Sreedasyam A."/>
            <person name="Maumus F."/>
            <person name="Tiley G.P."/>
            <person name="Fernandez-Pozo N."/>
            <person name="Barry K."/>
            <person name="Chen C."/>
            <person name="Wang M."/>
            <person name="Lipzen A."/>
            <person name="Daum C."/>
            <person name="Saski C.A."/>
            <person name="Payton A.C."/>
            <person name="Mcbreen J.C."/>
            <person name="Conrad R.E."/>
            <person name="Kollar L.M."/>
            <person name="Olsson S."/>
            <person name="Huttunen S."/>
            <person name="Landis J.B."/>
            <person name="Wickett N.J."/>
            <person name="Johnson M.G."/>
            <person name="Rensing S.A."/>
            <person name="Grimwood J."/>
            <person name="Schmutz J."/>
            <person name="Mcdaniel S.F."/>
        </authorList>
    </citation>
    <scope>NUCLEOTIDE SEQUENCE</scope>
    <source>
        <strain evidence="2">R40</strain>
    </source>
</reference>